<accession>A0ACC2KLH3</accession>
<name>A0ACC2KLH3_PERAE</name>
<evidence type="ECO:0000313" key="2">
    <source>
        <dbReference type="Proteomes" id="UP001234297"/>
    </source>
</evidence>
<proteinExistence type="predicted"/>
<protein>
    <submittedName>
        <fullName evidence="1">Uncharacterized protein</fullName>
    </submittedName>
</protein>
<sequence length="74" mass="8108">MHAAVVAETLKQILEFLVAQVQTIIPREDCHAPSISAREQQRCPSVHVAEEPGNRQQELSASPLSHLVIVLSAE</sequence>
<dbReference type="Proteomes" id="UP001234297">
    <property type="component" value="Chromosome 10"/>
</dbReference>
<reference evidence="1 2" key="1">
    <citation type="journal article" date="2022" name="Hortic Res">
        <title>A haplotype resolved chromosomal level avocado genome allows analysis of novel avocado genes.</title>
        <authorList>
            <person name="Nath O."/>
            <person name="Fletcher S.J."/>
            <person name="Hayward A."/>
            <person name="Shaw L.M."/>
            <person name="Masouleh A.K."/>
            <person name="Furtado A."/>
            <person name="Henry R.J."/>
            <person name="Mitter N."/>
        </authorList>
    </citation>
    <scope>NUCLEOTIDE SEQUENCE [LARGE SCALE GENOMIC DNA]</scope>
    <source>
        <strain evidence="2">cv. Hass</strain>
    </source>
</reference>
<dbReference type="EMBL" id="CM056818">
    <property type="protein sequence ID" value="KAJ8621999.1"/>
    <property type="molecule type" value="Genomic_DNA"/>
</dbReference>
<evidence type="ECO:0000313" key="1">
    <source>
        <dbReference type="EMBL" id="KAJ8621999.1"/>
    </source>
</evidence>
<organism evidence="1 2">
    <name type="scientific">Persea americana</name>
    <name type="common">Avocado</name>
    <dbReference type="NCBI Taxonomy" id="3435"/>
    <lineage>
        <taxon>Eukaryota</taxon>
        <taxon>Viridiplantae</taxon>
        <taxon>Streptophyta</taxon>
        <taxon>Embryophyta</taxon>
        <taxon>Tracheophyta</taxon>
        <taxon>Spermatophyta</taxon>
        <taxon>Magnoliopsida</taxon>
        <taxon>Magnoliidae</taxon>
        <taxon>Laurales</taxon>
        <taxon>Lauraceae</taxon>
        <taxon>Persea</taxon>
    </lineage>
</organism>
<comment type="caution">
    <text evidence="1">The sequence shown here is derived from an EMBL/GenBank/DDBJ whole genome shotgun (WGS) entry which is preliminary data.</text>
</comment>
<keyword evidence="2" id="KW-1185">Reference proteome</keyword>
<gene>
    <name evidence="1" type="ORF">MRB53_030528</name>
</gene>